<feature type="region of interest" description="Disordered" evidence="1">
    <location>
        <begin position="211"/>
        <end position="271"/>
    </location>
</feature>
<feature type="region of interest" description="Disordered" evidence="1">
    <location>
        <begin position="163"/>
        <end position="185"/>
    </location>
</feature>
<name>A0A8H6CDH9_9LECA</name>
<accession>A0A8H6CDH9</accession>
<feature type="compositionally biased region" description="Polar residues" evidence="1">
    <location>
        <begin position="261"/>
        <end position="271"/>
    </location>
</feature>
<evidence type="ECO:0000313" key="3">
    <source>
        <dbReference type="Proteomes" id="UP000593566"/>
    </source>
</evidence>
<keyword evidence="3" id="KW-1185">Reference proteome</keyword>
<dbReference type="RefSeq" id="XP_037150912.1">
    <property type="nucleotide sequence ID" value="XM_037293259.1"/>
</dbReference>
<dbReference type="EMBL" id="JACCJB010000014">
    <property type="protein sequence ID" value="KAF6221477.1"/>
    <property type="molecule type" value="Genomic_DNA"/>
</dbReference>
<feature type="compositionally biased region" description="Polar residues" evidence="1">
    <location>
        <begin position="163"/>
        <end position="179"/>
    </location>
</feature>
<reference evidence="2 3" key="1">
    <citation type="journal article" date="2020" name="Genomics">
        <title>Complete, high-quality genomes from long-read metagenomic sequencing of two wolf lichen thalli reveals enigmatic genome architecture.</title>
        <authorList>
            <person name="McKenzie S.K."/>
            <person name="Walston R.F."/>
            <person name="Allen J.L."/>
        </authorList>
    </citation>
    <scope>NUCLEOTIDE SEQUENCE [LARGE SCALE GENOMIC DNA]</scope>
    <source>
        <strain evidence="2">WasteWater1</strain>
    </source>
</reference>
<sequence>MSSTLLIYAFSDMQSEKPNLSQPGDARKTKFPRDYMCNRASGLSAALQNQRSMESEKVAETNCWICGAVYSREDQMVYTKCCNEAIGSYCKAQDIAKHGKCWNCDEEEVQSKAASEAKSWISYDLKDPIKEAPRLPQTVTSLPAKGAGHQPATAMSKAGSILPSGSTTQGLNTPSFSNTRESERSRNIQPLCIGLTEEQCAREVAMYRSQSAKESSKVVRMVPQSSPNLKDGNVKENSLLNGGSDQAKTTSPKQQDFLHNGSESASSDFSQDVQQHLGGLTQKEQERQVAKQYVIGATKHLVEMCNTYGNEIDEADKDEVMNEVLEAVRGCKTFEAAIKKTALGRPSTLTTQPASIQSHATVHAPDFQSVEIRASCSKCEELQARMKKAADALLGL</sequence>
<dbReference type="AlphaFoldDB" id="A0A8H6CDH9"/>
<protein>
    <submittedName>
        <fullName evidence="2">Uncharacterized protein</fullName>
    </submittedName>
</protein>
<proteinExistence type="predicted"/>
<evidence type="ECO:0000313" key="2">
    <source>
        <dbReference type="EMBL" id="KAF6221477.1"/>
    </source>
</evidence>
<dbReference type="GeneID" id="59330746"/>
<feature type="compositionally biased region" description="Polar residues" evidence="1">
    <location>
        <begin position="235"/>
        <end position="254"/>
    </location>
</feature>
<organism evidence="2 3">
    <name type="scientific">Letharia lupina</name>
    <dbReference type="NCBI Taxonomy" id="560253"/>
    <lineage>
        <taxon>Eukaryota</taxon>
        <taxon>Fungi</taxon>
        <taxon>Dikarya</taxon>
        <taxon>Ascomycota</taxon>
        <taxon>Pezizomycotina</taxon>
        <taxon>Lecanoromycetes</taxon>
        <taxon>OSLEUM clade</taxon>
        <taxon>Lecanoromycetidae</taxon>
        <taxon>Lecanorales</taxon>
        <taxon>Lecanorineae</taxon>
        <taxon>Parmeliaceae</taxon>
        <taxon>Letharia</taxon>
    </lineage>
</organism>
<comment type="caution">
    <text evidence="2">The sequence shown here is derived from an EMBL/GenBank/DDBJ whole genome shotgun (WGS) entry which is preliminary data.</text>
</comment>
<dbReference type="Proteomes" id="UP000593566">
    <property type="component" value="Unassembled WGS sequence"/>
</dbReference>
<gene>
    <name evidence="2" type="ORF">HO133_002333</name>
</gene>
<evidence type="ECO:0000256" key="1">
    <source>
        <dbReference type="SAM" id="MobiDB-lite"/>
    </source>
</evidence>